<evidence type="ECO:0000256" key="2">
    <source>
        <dbReference type="ARBA" id="ARBA00006375"/>
    </source>
</evidence>
<dbReference type="Proteomes" id="UP000719412">
    <property type="component" value="Unassembled WGS sequence"/>
</dbReference>
<feature type="region of interest" description="Disordered" evidence="11">
    <location>
        <begin position="279"/>
        <end position="310"/>
    </location>
</feature>
<dbReference type="FunFam" id="1.50.40.10:FF:000007">
    <property type="entry name" value="Mitochondrial tricarboxylate transport protein-like"/>
    <property type="match status" value="1"/>
</dbReference>
<feature type="compositionally biased region" description="Basic and acidic residues" evidence="11">
    <location>
        <begin position="109"/>
        <end position="122"/>
    </location>
</feature>
<dbReference type="InterPro" id="IPR023395">
    <property type="entry name" value="MCP_dom_sf"/>
</dbReference>
<evidence type="ECO:0000256" key="1">
    <source>
        <dbReference type="ARBA" id="ARBA00004225"/>
    </source>
</evidence>
<dbReference type="GO" id="GO:0006843">
    <property type="term" value="P:mitochondrial citrate transmembrane transport"/>
    <property type="evidence" value="ECO:0007669"/>
    <property type="project" value="TreeGrafter"/>
</dbReference>
<evidence type="ECO:0000256" key="6">
    <source>
        <dbReference type="ARBA" id="ARBA00022989"/>
    </source>
</evidence>
<protein>
    <recommendedName>
        <fullName evidence="9">Citrate transport protein</fullName>
    </recommendedName>
</protein>
<dbReference type="AlphaFoldDB" id="A0A8J6HCK0"/>
<feature type="repeat" description="Solcar" evidence="10">
    <location>
        <begin position="458"/>
        <end position="546"/>
    </location>
</feature>
<gene>
    <name evidence="12" type="ORF">GEV33_011214</name>
</gene>
<reference evidence="12" key="1">
    <citation type="journal article" date="2020" name="J Insects Food Feed">
        <title>The yellow mealworm (Tenebrio molitor) genome: a resource for the emerging insects as food and feed industry.</title>
        <authorList>
            <person name="Eriksson T."/>
            <person name="Andere A."/>
            <person name="Kelstrup H."/>
            <person name="Emery V."/>
            <person name="Picard C."/>
        </authorList>
    </citation>
    <scope>NUCLEOTIDE SEQUENCE</scope>
    <source>
        <strain evidence="12">Stoneville</strain>
        <tissue evidence="12">Whole head</tissue>
    </source>
</reference>
<keyword evidence="6" id="KW-1133">Transmembrane helix</keyword>
<accession>A0A8J6HCK0</accession>
<evidence type="ECO:0000256" key="8">
    <source>
        <dbReference type="ARBA" id="ARBA00023136"/>
    </source>
</evidence>
<dbReference type="GO" id="GO:0071913">
    <property type="term" value="F:citrate secondary active transmembrane transporter activity"/>
    <property type="evidence" value="ECO:0007669"/>
    <property type="project" value="TreeGrafter"/>
</dbReference>
<feature type="region of interest" description="Disordered" evidence="11">
    <location>
        <begin position="83"/>
        <end position="130"/>
    </location>
</feature>
<dbReference type="PANTHER" id="PTHR45788:SF4">
    <property type="entry name" value="TRICARBOXYLATE TRANSPORT PROTEIN, MITOCHONDRIAL"/>
    <property type="match status" value="1"/>
</dbReference>
<keyword evidence="13" id="KW-1185">Reference proteome</keyword>
<evidence type="ECO:0000256" key="11">
    <source>
        <dbReference type="SAM" id="MobiDB-lite"/>
    </source>
</evidence>
<keyword evidence="5" id="KW-0677">Repeat</keyword>
<keyword evidence="4 10" id="KW-0812">Transmembrane</keyword>
<comment type="similarity">
    <text evidence="2">Belongs to the mitochondrial carrier (TC 2.A.29) family.</text>
</comment>
<evidence type="ECO:0000256" key="3">
    <source>
        <dbReference type="ARBA" id="ARBA00022448"/>
    </source>
</evidence>
<sequence length="968" mass="108248">MGMMDHVPRVENRHSKSGLNIHNGRGIRRHKNQLLWAMGVHLGLEMEIGMNWKDKAVLDYKNTDWPTQLSPSSAIQQGFSVPKFSHHQAPPKPHLPNHFAAQNSPPHSFETRSKAVGRDARKSGPGVEEISAAQKKRSLILFFPKTGSKTWHNLGADVSDVRRDFLGKLLVKCIESPETFVEIPQKLEVSNRTKPFSIAEETLDNKNLLLQSEHIFGPVPTVRTKKQHFNTTATQRNKPHPGPLLTGNLDLYLHARKNVSFQRPRTFCVPPIEEMTKRERALEHPARSSSRSPPPVAPSIRGVTDSSSRPECKMQLVNRKRESERFVQEINALGEEVGDLTRVGVVFARGRWCTCNEKSSKEFDQFKAESQMLGVIVLVRKCESSILHRHHLLVRRAAPTLAWILPFQPKRSQNLSQIYENPVPDSTIVMDPNRRQFHNPFPRPWMKDTAAAAAPSGNIGLKGIVAGGLTGAIEICITYPTEYVKTQLQLDEKGGRKKYDGVIDCIVKTVKNHGIFGLYRGLSVLIYGSIPKVAVRFGTFENLKTMAMNENGTLSPSGRFFCGMGAGVAEAIFAVTPMETIKVKFINDQRSAQPRFRGFIHGVSMIIKEEGIGGVYKGVVPTILKQGSNQAIRFFVMETCKDLYKGGDPNKKVPKAAVGAFGALAGACSVFGNTPVDVVKTRMQGLEAKLYKGTIDCFIKIWKNEGPLAFYKGTVPRLAKVCLDVAVTFMVYDSIMELPHLLLPRANQQMLETEKDNNGRHEIPRISREIEALCLCADKNVETERIMFLFVGTTKKSKQLVSVKPPTEVTQKKKNFQICGGSRLRIPTLEQHTKRRISVGGPPCDIDSHRRNYDQTNISVNDLETRCTMTSVLSAHLSEKPWGKNGNFLHRKLGCHPWPSLFPQNKVNQPRQFVYSSSSSLNPNVSAEQKYKNLGGQPRPPDESDTGHLDFAAYLLKKKNCGINLYLL</sequence>
<comment type="subcellular location">
    <subcellularLocation>
        <location evidence="1">Mitochondrion membrane</location>
        <topology evidence="1">Multi-pass membrane protein</topology>
    </subcellularLocation>
</comment>
<dbReference type="InterPro" id="IPR049563">
    <property type="entry name" value="TXTP-like"/>
</dbReference>
<feature type="repeat" description="Solcar" evidence="10">
    <location>
        <begin position="653"/>
        <end position="738"/>
    </location>
</feature>
<evidence type="ECO:0000256" key="5">
    <source>
        <dbReference type="ARBA" id="ARBA00022737"/>
    </source>
</evidence>
<reference evidence="12" key="2">
    <citation type="submission" date="2021-08" db="EMBL/GenBank/DDBJ databases">
        <authorList>
            <person name="Eriksson T."/>
        </authorList>
    </citation>
    <scope>NUCLEOTIDE SEQUENCE</scope>
    <source>
        <strain evidence="12">Stoneville</strain>
        <tissue evidence="12">Whole head</tissue>
    </source>
</reference>
<keyword evidence="7" id="KW-0496">Mitochondrion</keyword>
<evidence type="ECO:0000256" key="10">
    <source>
        <dbReference type="PROSITE-ProRule" id="PRU00282"/>
    </source>
</evidence>
<proteinExistence type="inferred from homology"/>
<keyword evidence="3" id="KW-0813">Transport</keyword>
<organism evidence="12 13">
    <name type="scientific">Tenebrio molitor</name>
    <name type="common">Yellow mealworm beetle</name>
    <dbReference type="NCBI Taxonomy" id="7067"/>
    <lineage>
        <taxon>Eukaryota</taxon>
        <taxon>Metazoa</taxon>
        <taxon>Ecdysozoa</taxon>
        <taxon>Arthropoda</taxon>
        <taxon>Hexapoda</taxon>
        <taxon>Insecta</taxon>
        <taxon>Pterygota</taxon>
        <taxon>Neoptera</taxon>
        <taxon>Endopterygota</taxon>
        <taxon>Coleoptera</taxon>
        <taxon>Polyphaga</taxon>
        <taxon>Cucujiformia</taxon>
        <taxon>Tenebrionidae</taxon>
        <taxon>Tenebrio</taxon>
    </lineage>
</organism>
<dbReference type="EMBL" id="JABDTM020026702">
    <property type="protein sequence ID" value="KAH0811577.1"/>
    <property type="molecule type" value="Genomic_DNA"/>
</dbReference>
<dbReference type="PANTHER" id="PTHR45788">
    <property type="entry name" value="SUCCINATE/FUMARATE MITOCHONDRIAL TRANSPORTER-RELATED"/>
    <property type="match status" value="1"/>
</dbReference>
<evidence type="ECO:0000313" key="12">
    <source>
        <dbReference type="EMBL" id="KAH0811577.1"/>
    </source>
</evidence>
<comment type="caution">
    <text evidence="12">The sequence shown here is derived from an EMBL/GenBank/DDBJ whole genome shotgun (WGS) entry which is preliminary data.</text>
</comment>
<evidence type="ECO:0000256" key="4">
    <source>
        <dbReference type="ARBA" id="ARBA00022692"/>
    </source>
</evidence>
<dbReference type="PROSITE" id="PS50920">
    <property type="entry name" value="SOLCAR"/>
    <property type="match status" value="3"/>
</dbReference>
<keyword evidence="8 10" id="KW-0472">Membrane</keyword>
<feature type="repeat" description="Solcar" evidence="10">
    <location>
        <begin position="557"/>
        <end position="643"/>
    </location>
</feature>
<evidence type="ECO:0000256" key="9">
    <source>
        <dbReference type="ARBA" id="ARBA00042640"/>
    </source>
</evidence>
<evidence type="ECO:0000313" key="13">
    <source>
        <dbReference type="Proteomes" id="UP000719412"/>
    </source>
</evidence>
<dbReference type="InterPro" id="IPR018108">
    <property type="entry name" value="MCP_transmembrane"/>
</dbReference>
<dbReference type="SUPFAM" id="SSF103506">
    <property type="entry name" value="Mitochondrial carrier"/>
    <property type="match status" value="1"/>
</dbReference>
<dbReference type="Gene3D" id="1.50.40.10">
    <property type="entry name" value="Mitochondrial carrier domain"/>
    <property type="match status" value="1"/>
</dbReference>
<dbReference type="GO" id="GO:0031966">
    <property type="term" value="C:mitochondrial membrane"/>
    <property type="evidence" value="ECO:0007669"/>
    <property type="project" value="UniProtKB-SubCell"/>
</dbReference>
<dbReference type="Pfam" id="PF00153">
    <property type="entry name" value="Mito_carr"/>
    <property type="match status" value="3"/>
</dbReference>
<name>A0A8J6HCK0_TENMO</name>
<evidence type="ECO:0000256" key="7">
    <source>
        <dbReference type="ARBA" id="ARBA00023128"/>
    </source>
</evidence>